<dbReference type="InterPro" id="IPR029058">
    <property type="entry name" value="AB_hydrolase_fold"/>
</dbReference>
<dbReference type="InterPro" id="IPR005645">
    <property type="entry name" value="FSH-like_dom"/>
</dbReference>
<feature type="domain" description="Serine hydrolase" evidence="3">
    <location>
        <begin position="95"/>
        <end position="234"/>
    </location>
</feature>
<comment type="caution">
    <text evidence="4">The sequence shown here is derived from an EMBL/GenBank/DDBJ whole genome shotgun (WGS) entry which is preliminary data.</text>
</comment>
<dbReference type="GO" id="GO:0019748">
    <property type="term" value="P:secondary metabolic process"/>
    <property type="evidence" value="ECO:0007669"/>
    <property type="project" value="TreeGrafter"/>
</dbReference>
<reference evidence="5" key="1">
    <citation type="journal article" date="2015" name="PLoS Genet.">
        <title>The dynamic genome and transcriptome of the human fungal pathogen Blastomyces and close relative Emmonsia.</title>
        <authorList>
            <person name="Munoz J.F."/>
            <person name="Gauthier G.M."/>
            <person name="Desjardins C.A."/>
            <person name="Gallo J.E."/>
            <person name="Holder J."/>
            <person name="Sullivan T.D."/>
            <person name="Marty A.J."/>
            <person name="Carmen J.C."/>
            <person name="Chen Z."/>
            <person name="Ding L."/>
            <person name="Gujja S."/>
            <person name="Magrini V."/>
            <person name="Misas E."/>
            <person name="Mitreva M."/>
            <person name="Priest M."/>
            <person name="Saif S."/>
            <person name="Whiston E.A."/>
            <person name="Young S."/>
            <person name="Zeng Q."/>
            <person name="Goldman W.E."/>
            <person name="Mardis E.R."/>
            <person name="Taylor J.W."/>
            <person name="McEwen J.G."/>
            <person name="Clay O.K."/>
            <person name="Klein B.S."/>
            <person name="Cuomo C.A."/>
        </authorList>
    </citation>
    <scope>NUCLEOTIDE SEQUENCE [LARGE SCALE GENOMIC DNA]</scope>
    <source>
        <strain evidence="5">UAMH 3008</strain>
    </source>
</reference>
<dbReference type="GO" id="GO:0016787">
    <property type="term" value="F:hydrolase activity"/>
    <property type="evidence" value="ECO:0007669"/>
    <property type="project" value="UniProtKB-KW"/>
</dbReference>
<evidence type="ECO:0000313" key="5">
    <source>
        <dbReference type="Proteomes" id="UP000034164"/>
    </source>
</evidence>
<dbReference type="GO" id="GO:0005634">
    <property type="term" value="C:nucleus"/>
    <property type="evidence" value="ECO:0007669"/>
    <property type="project" value="TreeGrafter"/>
</dbReference>
<dbReference type="GO" id="GO:0005737">
    <property type="term" value="C:cytoplasm"/>
    <property type="evidence" value="ECO:0007669"/>
    <property type="project" value="TreeGrafter"/>
</dbReference>
<keyword evidence="1" id="KW-0378">Hydrolase</keyword>
<accession>A0A0G2I4L0</accession>
<dbReference type="Pfam" id="PF03959">
    <property type="entry name" value="FSH1"/>
    <property type="match status" value="1"/>
</dbReference>
<feature type="chain" id="PRO_5002545375" description="Serine hydrolase domain-containing protein" evidence="2">
    <location>
        <begin position="20"/>
        <end position="252"/>
    </location>
</feature>
<dbReference type="AlphaFoldDB" id="A0A0G2I4L0"/>
<organism evidence="4 5">
    <name type="scientific">[Emmonsia] crescens</name>
    <dbReference type="NCBI Taxonomy" id="73230"/>
    <lineage>
        <taxon>Eukaryota</taxon>
        <taxon>Fungi</taxon>
        <taxon>Dikarya</taxon>
        <taxon>Ascomycota</taxon>
        <taxon>Pezizomycotina</taxon>
        <taxon>Eurotiomycetes</taxon>
        <taxon>Eurotiomycetidae</taxon>
        <taxon>Onygenales</taxon>
        <taxon>Ajellomycetaceae</taxon>
        <taxon>Emergomyces</taxon>
    </lineage>
</organism>
<name>A0A0G2I4L0_9EURO</name>
<dbReference type="PANTHER" id="PTHR48070:SF4">
    <property type="entry name" value="ESTERASE ALNB"/>
    <property type="match status" value="1"/>
</dbReference>
<dbReference type="SUPFAM" id="SSF53474">
    <property type="entry name" value="alpha/beta-Hydrolases"/>
    <property type="match status" value="1"/>
</dbReference>
<dbReference type="InterPro" id="IPR050593">
    <property type="entry name" value="LovG"/>
</dbReference>
<dbReference type="Proteomes" id="UP000034164">
    <property type="component" value="Unassembled WGS sequence"/>
</dbReference>
<dbReference type="EMBL" id="LCZI01000625">
    <property type="protein sequence ID" value="KKZ65547.1"/>
    <property type="molecule type" value="Genomic_DNA"/>
</dbReference>
<evidence type="ECO:0000256" key="1">
    <source>
        <dbReference type="ARBA" id="ARBA00022801"/>
    </source>
</evidence>
<evidence type="ECO:0000313" key="4">
    <source>
        <dbReference type="EMBL" id="KKZ65547.1"/>
    </source>
</evidence>
<keyword evidence="2" id="KW-0732">Signal</keyword>
<dbReference type="VEuPathDB" id="FungiDB:EMCG_08620"/>
<proteinExistence type="predicted"/>
<evidence type="ECO:0000259" key="3">
    <source>
        <dbReference type="Pfam" id="PF03959"/>
    </source>
</evidence>
<evidence type="ECO:0000256" key="2">
    <source>
        <dbReference type="SAM" id="SignalP"/>
    </source>
</evidence>
<dbReference type="OrthoDB" id="414698at2759"/>
<sequence length="252" mass="27818">MSLLLASISALLIFNLGIPHPIDLCDNLVSDGTAAFCFTQGEISAQPPPGFEQYFGPPPHFQFFPSDAPEENIWALRDFIKSDVAEESMQILENRLHSHVERRLEAFKPALDRVMETIDEEGDVEGIIGYSEGAIVGASLILEEQRMFEELGKPARIKCAVFISGWPPFDPKTGKFHLSDGTSELIKIHTCHVLGANDPYVNGSMALYNICKTDNANIFDHGHGHTVPQGDKIQGELADVVREMISEALKNI</sequence>
<protein>
    <recommendedName>
        <fullName evidence="3">Serine hydrolase domain-containing protein</fullName>
    </recommendedName>
</protein>
<gene>
    <name evidence="4" type="ORF">EMCG_08620</name>
</gene>
<dbReference type="Gene3D" id="3.40.50.1820">
    <property type="entry name" value="alpha/beta hydrolase"/>
    <property type="match status" value="1"/>
</dbReference>
<dbReference type="PANTHER" id="PTHR48070">
    <property type="entry name" value="ESTERASE OVCA2"/>
    <property type="match status" value="1"/>
</dbReference>
<feature type="signal peptide" evidence="2">
    <location>
        <begin position="1"/>
        <end position="19"/>
    </location>
</feature>